<sequence>MRSFALLILSLGIILTGNLGFTSPVPDFIKNLKALISADNNHNIATRSVANPVTDLAADAEEGGTYNPFLDWHPCRKHGMPCPFVKRLDEADTDDIANNGGDIAKRDTTVAAVDLGPNSKGGSTADGWRRCRWGASCWKPSDVGNVVSDRDMNIDHLAPSTSSDTLFERQLVDPMIVEMNKPCAKAIFTKYDHTDLTTLSAADKKALVDAIMDCHSNLSKDTTTRNLHFREPTNLTTPEEVTAQRCTNVQLIQAYLATHSAMLDESHKIPHWSVLLRCLQYERNSPIIKMPKPLRARQWEIFDPEEMGCIMDVQENFKGDRNNPEDVAVMAAEVHEKCGFKDKSDLGSVVTKTLG</sequence>
<feature type="signal peptide" evidence="1">
    <location>
        <begin position="1"/>
        <end position="20"/>
    </location>
</feature>
<proteinExistence type="predicted"/>
<evidence type="ECO:0000256" key="1">
    <source>
        <dbReference type="SAM" id="SignalP"/>
    </source>
</evidence>
<dbReference type="OrthoDB" id="10427865at2759"/>
<name>U1GLI5_ENDPU</name>
<feature type="chain" id="PRO_5004611561" description="HNH nuclease domain-containing protein" evidence="1">
    <location>
        <begin position="21"/>
        <end position="355"/>
    </location>
</feature>
<accession>U1GLI5</accession>
<dbReference type="HOGENOM" id="CLU_780810_0_0_1"/>
<protein>
    <recommendedName>
        <fullName evidence="4">HNH nuclease domain-containing protein</fullName>
    </recommendedName>
</protein>
<reference evidence="3" key="1">
    <citation type="journal article" date="2014" name="BMC Genomics">
        <title>Genome characteristics reveal the impact of lichenization on lichen-forming fungus Endocarpon pusillum Hedwig (Verrucariales, Ascomycota).</title>
        <authorList>
            <person name="Wang Y.-Y."/>
            <person name="Liu B."/>
            <person name="Zhang X.-Y."/>
            <person name="Zhou Q.-M."/>
            <person name="Zhang T."/>
            <person name="Li H."/>
            <person name="Yu Y.-F."/>
            <person name="Zhang X.-L."/>
            <person name="Hao X.-Y."/>
            <person name="Wang M."/>
            <person name="Wang L."/>
            <person name="Wei J.-C."/>
        </authorList>
    </citation>
    <scope>NUCLEOTIDE SEQUENCE [LARGE SCALE GENOMIC DNA]</scope>
    <source>
        <strain evidence="3">Z07020 / HMAS-L-300199</strain>
    </source>
</reference>
<dbReference type="EMBL" id="KE720986">
    <property type="protein sequence ID" value="ERF73088.1"/>
    <property type="molecule type" value="Genomic_DNA"/>
</dbReference>
<organism evidence="2 3">
    <name type="scientific">Endocarpon pusillum (strain Z07020 / HMAS-L-300199)</name>
    <name type="common">Lichen-forming fungus</name>
    <dbReference type="NCBI Taxonomy" id="1263415"/>
    <lineage>
        <taxon>Eukaryota</taxon>
        <taxon>Fungi</taxon>
        <taxon>Dikarya</taxon>
        <taxon>Ascomycota</taxon>
        <taxon>Pezizomycotina</taxon>
        <taxon>Eurotiomycetes</taxon>
        <taxon>Chaetothyriomycetidae</taxon>
        <taxon>Verrucariales</taxon>
        <taxon>Verrucariaceae</taxon>
        <taxon>Endocarpon</taxon>
    </lineage>
</organism>
<dbReference type="GeneID" id="19241489"/>
<gene>
    <name evidence="2" type="ORF">EPUS_06549</name>
</gene>
<dbReference type="RefSeq" id="XP_007801259.1">
    <property type="nucleotide sequence ID" value="XM_007803068.1"/>
</dbReference>
<dbReference type="AlphaFoldDB" id="U1GLI5"/>
<keyword evidence="1" id="KW-0732">Signal</keyword>
<evidence type="ECO:0000313" key="2">
    <source>
        <dbReference type="EMBL" id="ERF73088.1"/>
    </source>
</evidence>
<dbReference type="Proteomes" id="UP000019373">
    <property type="component" value="Unassembled WGS sequence"/>
</dbReference>
<evidence type="ECO:0008006" key="4">
    <source>
        <dbReference type="Google" id="ProtNLM"/>
    </source>
</evidence>
<keyword evidence="3" id="KW-1185">Reference proteome</keyword>
<evidence type="ECO:0000313" key="3">
    <source>
        <dbReference type="Proteomes" id="UP000019373"/>
    </source>
</evidence>